<protein>
    <submittedName>
        <fullName evidence="2">Uncharacterized protein</fullName>
    </submittedName>
</protein>
<proteinExistence type="predicted"/>
<accession>A0ABV0YJD8</accession>
<reference evidence="2 3" key="1">
    <citation type="submission" date="2021-06" db="EMBL/GenBank/DDBJ databases">
        <authorList>
            <person name="Palmer J.M."/>
        </authorList>
    </citation>
    <scope>NUCLEOTIDE SEQUENCE [LARGE SCALE GENOMIC DNA]</scope>
    <source>
        <strain evidence="2 3">AS_MEX2019</strain>
        <tissue evidence="2">Muscle</tissue>
    </source>
</reference>
<dbReference type="EMBL" id="JAHRIP010034664">
    <property type="protein sequence ID" value="MEQ2293841.1"/>
    <property type="molecule type" value="Genomic_DNA"/>
</dbReference>
<gene>
    <name evidence="2" type="ORF">AMECASPLE_037608</name>
</gene>
<evidence type="ECO:0000313" key="3">
    <source>
        <dbReference type="Proteomes" id="UP001469553"/>
    </source>
</evidence>
<name>A0ABV0YJD8_9TELE</name>
<feature type="compositionally biased region" description="Basic residues" evidence="1">
    <location>
        <begin position="28"/>
        <end position="38"/>
    </location>
</feature>
<dbReference type="Proteomes" id="UP001469553">
    <property type="component" value="Unassembled WGS sequence"/>
</dbReference>
<evidence type="ECO:0000256" key="1">
    <source>
        <dbReference type="SAM" id="MobiDB-lite"/>
    </source>
</evidence>
<comment type="caution">
    <text evidence="2">The sequence shown here is derived from an EMBL/GenBank/DDBJ whole genome shotgun (WGS) entry which is preliminary data.</text>
</comment>
<organism evidence="2 3">
    <name type="scientific">Ameca splendens</name>
    <dbReference type="NCBI Taxonomy" id="208324"/>
    <lineage>
        <taxon>Eukaryota</taxon>
        <taxon>Metazoa</taxon>
        <taxon>Chordata</taxon>
        <taxon>Craniata</taxon>
        <taxon>Vertebrata</taxon>
        <taxon>Euteleostomi</taxon>
        <taxon>Actinopterygii</taxon>
        <taxon>Neopterygii</taxon>
        <taxon>Teleostei</taxon>
        <taxon>Neoteleostei</taxon>
        <taxon>Acanthomorphata</taxon>
        <taxon>Ovalentaria</taxon>
        <taxon>Atherinomorphae</taxon>
        <taxon>Cyprinodontiformes</taxon>
        <taxon>Goodeidae</taxon>
        <taxon>Ameca</taxon>
    </lineage>
</organism>
<keyword evidence="3" id="KW-1185">Reference proteome</keyword>
<sequence length="71" mass="7857">MEASEFHAVLLGEEEMQQLQVEQQSERHKNKTRTHRGGSRLGRDTQSSLSPDTSSSSSGGSPRRSQASRET</sequence>
<evidence type="ECO:0000313" key="2">
    <source>
        <dbReference type="EMBL" id="MEQ2293841.1"/>
    </source>
</evidence>
<feature type="compositionally biased region" description="Low complexity" evidence="1">
    <location>
        <begin position="44"/>
        <end position="65"/>
    </location>
</feature>
<feature type="region of interest" description="Disordered" evidence="1">
    <location>
        <begin position="1"/>
        <end position="71"/>
    </location>
</feature>